<feature type="transmembrane region" description="Helical" evidence="13">
    <location>
        <begin position="50"/>
        <end position="71"/>
    </location>
</feature>
<evidence type="ECO:0000313" key="17">
    <source>
        <dbReference type="Proteomes" id="UP000245119"/>
    </source>
</evidence>
<dbReference type="GO" id="GO:0006508">
    <property type="term" value="P:proteolysis"/>
    <property type="evidence" value="ECO:0007669"/>
    <property type="project" value="UniProtKB-KW"/>
</dbReference>
<evidence type="ECO:0000256" key="3">
    <source>
        <dbReference type="ARBA" id="ARBA00022670"/>
    </source>
</evidence>
<feature type="domain" description="Peptidase S9 prolyl oligopeptidase catalytic" evidence="14">
    <location>
        <begin position="587"/>
        <end position="782"/>
    </location>
</feature>
<comment type="caution">
    <text evidence="16">The sequence shown here is derived from an EMBL/GenBank/DDBJ whole genome shotgun (WGS) entry which is preliminary data.</text>
</comment>
<dbReference type="InterPro" id="IPR029058">
    <property type="entry name" value="AB_hydrolase_fold"/>
</dbReference>
<evidence type="ECO:0000256" key="7">
    <source>
        <dbReference type="ARBA" id="ARBA00022968"/>
    </source>
</evidence>
<keyword evidence="6" id="KW-0720">Serine protease</keyword>
<dbReference type="Gene3D" id="3.40.50.1820">
    <property type="entry name" value="alpha/beta hydrolase"/>
    <property type="match status" value="1"/>
</dbReference>
<gene>
    <name evidence="16" type="ORF">C0Q70_02019</name>
</gene>
<feature type="region of interest" description="Disordered" evidence="12">
    <location>
        <begin position="1"/>
        <end position="40"/>
    </location>
</feature>
<dbReference type="SUPFAM" id="SSF53474">
    <property type="entry name" value="alpha/beta-Hydrolases"/>
    <property type="match status" value="1"/>
</dbReference>
<comment type="subcellular location">
    <subcellularLocation>
        <location evidence="11">Endomembrane system</location>
        <topology evidence="11">Single-pass membrane protein</topology>
    </subcellularLocation>
    <subcellularLocation>
        <location evidence="1">Membrane</location>
        <topology evidence="1">Single-pass type II membrane protein</topology>
    </subcellularLocation>
</comment>
<dbReference type="SUPFAM" id="SSF82171">
    <property type="entry name" value="DPP6 N-terminal domain-like"/>
    <property type="match status" value="1"/>
</dbReference>
<evidence type="ECO:0000256" key="1">
    <source>
        <dbReference type="ARBA" id="ARBA00004606"/>
    </source>
</evidence>
<dbReference type="InterPro" id="IPR050278">
    <property type="entry name" value="Serine_Prot_S9B/DPPIV"/>
</dbReference>
<keyword evidence="8 13" id="KW-1133">Transmembrane helix</keyword>
<dbReference type="OrthoDB" id="16520at2759"/>
<dbReference type="InterPro" id="IPR001375">
    <property type="entry name" value="Peptidase_S9_cat"/>
</dbReference>
<dbReference type="GO" id="GO:0008236">
    <property type="term" value="F:serine-type peptidase activity"/>
    <property type="evidence" value="ECO:0007669"/>
    <property type="project" value="UniProtKB-KW"/>
</dbReference>
<evidence type="ECO:0000256" key="4">
    <source>
        <dbReference type="ARBA" id="ARBA00022692"/>
    </source>
</evidence>
<keyword evidence="17" id="KW-1185">Reference proteome</keyword>
<keyword evidence="7" id="KW-0735">Signal-anchor</keyword>
<dbReference type="InterPro" id="IPR002469">
    <property type="entry name" value="Peptidase_S9B_N"/>
</dbReference>
<dbReference type="Pfam" id="PF00326">
    <property type="entry name" value="Peptidase_S9"/>
    <property type="match status" value="1"/>
</dbReference>
<keyword evidence="5" id="KW-0378">Hydrolase</keyword>
<organism evidence="16 17">
    <name type="scientific">Pomacea canaliculata</name>
    <name type="common">Golden apple snail</name>
    <dbReference type="NCBI Taxonomy" id="400727"/>
    <lineage>
        <taxon>Eukaryota</taxon>
        <taxon>Metazoa</taxon>
        <taxon>Spiralia</taxon>
        <taxon>Lophotrochozoa</taxon>
        <taxon>Mollusca</taxon>
        <taxon>Gastropoda</taxon>
        <taxon>Caenogastropoda</taxon>
        <taxon>Architaenioglossa</taxon>
        <taxon>Ampullarioidea</taxon>
        <taxon>Ampullariidae</taxon>
        <taxon>Pomacea</taxon>
    </lineage>
</organism>
<dbReference type="Pfam" id="PF00930">
    <property type="entry name" value="DPPIV_N"/>
    <property type="match status" value="2"/>
</dbReference>
<evidence type="ECO:0000256" key="2">
    <source>
        <dbReference type="ARBA" id="ARBA00022438"/>
    </source>
</evidence>
<evidence type="ECO:0000256" key="12">
    <source>
        <dbReference type="SAM" id="MobiDB-lite"/>
    </source>
</evidence>
<keyword evidence="9 13" id="KW-0472">Membrane</keyword>
<evidence type="ECO:0000313" key="16">
    <source>
        <dbReference type="EMBL" id="PVD39389.1"/>
    </source>
</evidence>
<evidence type="ECO:0000256" key="6">
    <source>
        <dbReference type="ARBA" id="ARBA00022825"/>
    </source>
</evidence>
<dbReference type="PANTHER" id="PTHR11731:SF200">
    <property type="entry name" value="DIPEPTIDYL PEPTIDASE 10, ISOFORM B"/>
    <property type="match status" value="1"/>
</dbReference>
<dbReference type="GO" id="GO:0004177">
    <property type="term" value="F:aminopeptidase activity"/>
    <property type="evidence" value="ECO:0007669"/>
    <property type="project" value="UniProtKB-KW"/>
</dbReference>
<dbReference type="EMBL" id="PZQS01000001">
    <property type="protein sequence ID" value="PVD39389.1"/>
    <property type="molecule type" value="Genomic_DNA"/>
</dbReference>
<reference evidence="16 17" key="1">
    <citation type="submission" date="2018-04" db="EMBL/GenBank/DDBJ databases">
        <title>The genome of golden apple snail Pomacea canaliculata provides insight into stress tolerance and invasive adaptation.</title>
        <authorList>
            <person name="Liu C."/>
            <person name="Liu B."/>
            <person name="Ren Y."/>
            <person name="Zhang Y."/>
            <person name="Wang H."/>
            <person name="Li S."/>
            <person name="Jiang F."/>
            <person name="Yin L."/>
            <person name="Zhang G."/>
            <person name="Qian W."/>
            <person name="Fan W."/>
        </authorList>
    </citation>
    <scope>NUCLEOTIDE SEQUENCE [LARGE SCALE GENOMIC DNA]</scope>
    <source>
        <strain evidence="16">SZHN2017</strain>
        <tissue evidence="16">Muscle</tissue>
    </source>
</reference>
<protein>
    <submittedName>
        <fullName evidence="16">Uncharacterized protein</fullName>
    </submittedName>
</protein>
<dbReference type="Gene3D" id="2.140.10.30">
    <property type="entry name" value="Dipeptidylpeptidase IV, N-terminal domain"/>
    <property type="match status" value="1"/>
</dbReference>
<dbReference type="FunFam" id="3.40.50.1820:FF:000003">
    <property type="entry name" value="Dipeptidyl peptidase 4"/>
    <property type="match status" value="1"/>
</dbReference>
<dbReference type="STRING" id="400727.A0A2T7Q148"/>
<evidence type="ECO:0000256" key="9">
    <source>
        <dbReference type="ARBA" id="ARBA00023136"/>
    </source>
</evidence>
<keyword evidence="4 13" id="KW-0812">Transmembrane</keyword>
<dbReference type="PANTHER" id="PTHR11731">
    <property type="entry name" value="PROTEASE FAMILY S9B,C DIPEPTIDYL-PEPTIDASE IV-RELATED"/>
    <property type="match status" value="1"/>
</dbReference>
<feature type="domain" description="Dipeptidylpeptidase IV N-terminal" evidence="15">
    <location>
        <begin position="455"/>
        <end position="502"/>
    </location>
</feature>
<dbReference type="Proteomes" id="UP000245119">
    <property type="component" value="Linkage Group LG1"/>
</dbReference>
<evidence type="ECO:0000256" key="13">
    <source>
        <dbReference type="SAM" id="Phobius"/>
    </source>
</evidence>
<evidence type="ECO:0000256" key="11">
    <source>
        <dbReference type="ARBA" id="ARBA00037847"/>
    </source>
</evidence>
<evidence type="ECO:0000256" key="10">
    <source>
        <dbReference type="ARBA" id="ARBA00023180"/>
    </source>
</evidence>
<keyword evidence="3" id="KW-0645">Protease</keyword>
<dbReference type="GO" id="GO:0012505">
    <property type="term" value="C:endomembrane system"/>
    <property type="evidence" value="ECO:0007669"/>
    <property type="project" value="UniProtKB-SubCell"/>
</dbReference>
<evidence type="ECO:0000259" key="15">
    <source>
        <dbReference type="Pfam" id="PF00930"/>
    </source>
</evidence>
<evidence type="ECO:0000256" key="5">
    <source>
        <dbReference type="ARBA" id="ARBA00022801"/>
    </source>
</evidence>
<keyword evidence="2" id="KW-0031">Aminopeptidase</keyword>
<dbReference type="GO" id="GO:0005886">
    <property type="term" value="C:plasma membrane"/>
    <property type="evidence" value="ECO:0007669"/>
    <property type="project" value="TreeGrafter"/>
</dbReference>
<name>A0A2T7Q148_POMCA</name>
<accession>A0A2T7Q148</accession>
<dbReference type="AlphaFoldDB" id="A0A2T7Q148"/>
<keyword evidence="10" id="KW-0325">Glycoprotein</keyword>
<evidence type="ECO:0000256" key="8">
    <source>
        <dbReference type="ARBA" id="ARBA00022989"/>
    </source>
</evidence>
<dbReference type="GO" id="GO:0008239">
    <property type="term" value="F:dipeptidyl-peptidase activity"/>
    <property type="evidence" value="ECO:0007669"/>
    <property type="project" value="TreeGrafter"/>
</dbReference>
<feature type="domain" description="Dipeptidylpeptidase IV N-terminal" evidence="15">
    <location>
        <begin position="148"/>
        <end position="369"/>
    </location>
</feature>
<sequence>MTQAARVQSGRYRRLNMEETETSASTPLTADEDEQELVGSSSQQRNWRGIAIALLVILIVCALIVTAVILATPKPENEYYGEKFTLNDYLDKSLRPKMFNAMWLKGDRFLYRDDDGALRLFNCSTNSSRMILDNTTFRQLDTDAFWLSADEQYLLLKHDAQQVYRHSSLALYTVVKIDTQKEYKVKGPDETRPLQFAGWSTAGNALVLVQNNNIYYYTAAHDVPIQTLTTSGKDGEIYNGIPDWVYEEEILGSDNAMWWSPDGTYLCYAVFNDTQVRRFTYMEYGEYDSAYTDSRPIAYPKPGYPNPTFQLKVVRLSDKKTIDLMPPEFQGKEYYLTTVTWRKNDSVLVAWMNRAQNHSYVTICDVHSGGSCQIMAPPVFAPDGQTYFLVLPQRDADLGYFTNVAMVQIQLFIQLQMCYHNLQIAAIFSHLVNCMGIPFSEETFVHIAVNVRIMFYSVNKSSRQVTCLTCDLDEARCQYVSASFSPSTNYYILSCLGPGIPYFSLRSPHQKAELNRLENNTAFASLIATRAMPREKYFQVELDTKEKVWGKLLLPRILKEEEILLYPLLVSVYAGPGTQKVTMMYEIAWETYLCSSRDMVIMYVDGRGSGGRGQRWLHSVYRHLGRFEVDDTIKATKVVTVNQYIDASKVSIWGWSYGGYAAVTALGRSSDIYRCGISVAPVTDWIYYDSVYTERYMGMPRADDNLQGYKEANVSQYVEKLKNSRFLLIHGTADAVGQLMKAMIESNVLFRAMVYPDKNHGILGINTRRHLFSTIEDFLTECNEGYSTKFGRLPEVKEGK</sequence>
<evidence type="ECO:0000259" key="14">
    <source>
        <dbReference type="Pfam" id="PF00326"/>
    </source>
</evidence>
<proteinExistence type="predicted"/>